<dbReference type="SMART" id="SM01092">
    <property type="entry name" value="CO_deh_flav_C"/>
    <property type="match status" value="1"/>
</dbReference>
<dbReference type="InterPro" id="IPR002346">
    <property type="entry name" value="Mopterin_DH_FAD-bd"/>
</dbReference>
<dbReference type="PANTHER" id="PTHR42659">
    <property type="entry name" value="XANTHINE DEHYDROGENASE SUBUNIT C-RELATED"/>
    <property type="match status" value="1"/>
</dbReference>
<dbReference type="EMBL" id="CAEZUZ010000054">
    <property type="protein sequence ID" value="CAB4614003.1"/>
    <property type="molecule type" value="Genomic_DNA"/>
</dbReference>
<organism evidence="6">
    <name type="scientific">freshwater metagenome</name>
    <dbReference type="NCBI Taxonomy" id="449393"/>
    <lineage>
        <taxon>unclassified sequences</taxon>
        <taxon>metagenomes</taxon>
        <taxon>ecological metagenomes</taxon>
    </lineage>
</organism>
<sequence>MPVQLPISLSSAIEMLANTPNAQLLSGGTDFMVEVNFNHRHPEHVIGLRNVKELQQWSINSETSTVYIGASVPYSTMETGELAAALPALAQAARTVGSPQIRAAGTLGGNLGTCSPAGDSLPVLSALDATVHLASVDGERNVPFNEFMVGPKRNSRLPHELVSGVTIPMSTGFQGYAKVGVRNAMVISVASVCLALHNDAVSVALGSVGPTILRCPEAEQWFNDLGAQQLTDSIATEFGARVSAESRPIDDHRSTAEYRRHAVGVLATRLLQRGYAQ</sequence>
<protein>
    <submittedName>
        <fullName evidence="6">Unannotated protein</fullName>
    </submittedName>
</protein>
<dbReference type="GO" id="GO:0071949">
    <property type="term" value="F:FAD binding"/>
    <property type="evidence" value="ECO:0007669"/>
    <property type="project" value="InterPro"/>
</dbReference>
<dbReference type="InterPro" id="IPR051312">
    <property type="entry name" value="Diverse_Substr_Oxidored"/>
</dbReference>
<evidence type="ECO:0000256" key="2">
    <source>
        <dbReference type="ARBA" id="ARBA00022827"/>
    </source>
</evidence>
<dbReference type="Gene3D" id="3.30.390.50">
    <property type="entry name" value="CO dehydrogenase flavoprotein, C-terminal domain"/>
    <property type="match status" value="1"/>
</dbReference>
<dbReference type="Pfam" id="PF00941">
    <property type="entry name" value="FAD_binding_5"/>
    <property type="match status" value="1"/>
</dbReference>
<evidence type="ECO:0000313" key="6">
    <source>
        <dbReference type="EMBL" id="CAB4614003.1"/>
    </source>
</evidence>
<accession>A0A6J6HN66</accession>
<dbReference type="SUPFAM" id="SSF56176">
    <property type="entry name" value="FAD-binding/transporter-associated domain-like"/>
    <property type="match status" value="1"/>
</dbReference>
<reference evidence="6" key="1">
    <citation type="submission" date="2020-05" db="EMBL/GenBank/DDBJ databases">
        <authorList>
            <person name="Chiriac C."/>
            <person name="Salcher M."/>
            <person name="Ghai R."/>
            <person name="Kavagutti S V."/>
        </authorList>
    </citation>
    <scope>NUCLEOTIDE SEQUENCE</scope>
</reference>
<dbReference type="InterPro" id="IPR016167">
    <property type="entry name" value="FAD-bd_PCMH_sub1"/>
</dbReference>
<evidence type="ECO:0000259" key="4">
    <source>
        <dbReference type="PROSITE" id="PS51387"/>
    </source>
</evidence>
<dbReference type="EMBL" id="CAEZUL010000100">
    <property type="protein sequence ID" value="CAB4603196.1"/>
    <property type="molecule type" value="Genomic_DNA"/>
</dbReference>
<dbReference type="InterPro" id="IPR036683">
    <property type="entry name" value="CO_DH_flav_C_dom_sf"/>
</dbReference>
<keyword evidence="3" id="KW-0560">Oxidoreductase</keyword>
<dbReference type="GO" id="GO:0016491">
    <property type="term" value="F:oxidoreductase activity"/>
    <property type="evidence" value="ECO:0007669"/>
    <property type="project" value="UniProtKB-KW"/>
</dbReference>
<evidence type="ECO:0000256" key="3">
    <source>
        <dbReference type="ARBA" id="ARBA00023002"/>
    </source>
</evidence>
<dbReference type="Pfam" id="PF03450">
    <property type="entry name" value="CO_deh_flav_C"/>
    <property type="match status" value="1"/>
</dbReference>
<gene>
    <name evidence="5" type="ORF">UFOPK1808_00914</name>
    <name evidence="6" type="ORF">UFOPK1889_00462</name>
</gene>
<keyword evidence="2" id="KW-0274">FAD</keyword>
<dbReference type="PANTHER" id="PTHR42659:SF2">
    <property type="entry name" value="XANTHINE DEHYDROGENASE SUBUNIT C-RELATED"/>
    <property type="match status" value="1"/>
</dbReference>
<feature type="domain" description="FAD-binding PCMH-type" evidence="4">
    <location>
        <begin position="1"/>
        <end position="172"/>
    </location>
</feature>
<dbReference type="Gene3D" id="3.30.465.10">
    <property type="match status" value="1"/>
</dbReference>
<dbReference type="InterPro" id="IPR005107">
    <property type="entry name" value="CO_DH_flav_C"/>
</dbReference>
<dbReference type="PROSITE" id="PS51387">
    <property type="entry name" value="FAD_PCMH"/>
    <property type="match status" value="1"/>
</dbReference>
<proteinExistence type="predicted"/>
<dbReference type="InterPro" id="IPR036318">
    <property type="entry name" value="FAD-bd_PCMH-like_sf"/>
</dbReference>
<name>A0A6J6HN66_9ZZZZ</name>
<evidence type="ECO:0000256" key="1">
    <source>
        <dbReference type="ARBA" id="ARBA00022630"/>
    </source>
</evidence>
<keyword evidence="1" id="KW-0285">Flavoprotein</keyword>
<dbReference type="InterPro" id="IPR016169">
    <property type="entry name" value="FAD-bd_PCMH_sub2"/>
</dbReference>
<dbReference type="Gene3D" id="3.30.43.10">
    <property type="entry name" value="Uridine Diphospho-n-acetylenolpyruvylglucosamine Reductase, domain 2"/>
    <property type="match status" value="1"/>
</dbReference>
<dbReference type="InterPro" id="IPR016166">
    <property type="entry name" value="FAD-bd_PCMH"/>
</dbReference>
<dbReference type="SUPFAM" id="SSF55447">
    <property type="entry name" value="CO dehydrogenase flavoprotein C-terminal domain-like"/>
    <property type="match status" value="1"/>
</dbReference>
<dbReference type="AlphaFoldDB" id="A0A6J6HN66"/>
<evidence type="ECO:0000313" key="5">
    <source>
        <dbReference type="EMBL" id="CAB4603196.1"/>
    </source>
</evidence>